<accession>F7YVY4</accession>
<dbReference type="RefSeq" id="WP_013933021.1">
    <property type="nucleotide sequence ID" value="NC_015707.1"/>
</dbReference>
<sequence>MSKGTYILVVKLEKDRTIKSKAKSWNLSKGLYAYVGSAMNNLEKRIERHLRKNKKMHWHVDYLLKEAKVLMVIEIPSNERLEEKVARYLEKFFEPVKDFGSTDVKTKGNLFKISSAQELIKVMDDSKLFYSISFTPKLS</sequence>
<feature type="domain" description="GIY-YIG" evidence="1">
    <location>
        <begin position="16"/>
        <end position="114"/>
    </location>
</feature>
<dbReference type="InterPro" id="IPR000305">
    <property type="entry name" value="GIY-YIG_endonuc"/>
</dbReference>
<dbReference type="SMART" id="SM00465">
    <property type="entry name" value="GIYc"/>
    <property type="match status" value="1"/>
</dbReference>
<dbReference type="PANTHER" id="PTHR37460">
    <property type="entry name" value="ENDONUCLEASE III"/>
    <property type="match status" value="1"/>
</dbReference>
<dbReference type="Proteomes" id="UP000006804">
    <property type="component" value="Chromosome"/>
</dbReference>
<dbReference type="PATRIC" id="fig|688269.3.peg.1825"/>
<dbReference type="eggNOG" id="COG1833">
    <property type="taxonomic scope" value="Bacteria"/>
</dbReference>
<keyword evidence="3" id="KW-1185">Reference proteome</keyword>
<evidence type="ECO:0000313" key="2">
    <source>
        <dbReference type="EMBL" id="AEH51813.1"/>
    </source>
</evidence>
<dbReference type="OrthoDB" id="9802365at2"/>
<dbReference type="KEGG" id="tta:Theth_1770"/>
<dbReference type="STRING" id="688269.Theth_1770"/>
<dbReference type="InterPro" id="IPR002837">
    <property type="entry name" value="DUF123"/>
</dbReference>
<reference evidence="2 3" key="1">
    <citation type="submission" date="2010-11" db="EMBL/GenBank/DDBJ databases">
        <title>The complete genome of Thermotoga thermarum DSM 5069.</title>
        <authorList>
            <consortium name="US DOE Joint Genome Institute (JGI-PGF)"/>
            <person name="Lucas S."/>
            <person name="Copeland A."/>
            <person name="Lapidus A."/>
            <person name="Bruce D."/>
            <person name="Goodwin L."/>
            <person name="Pitluck S."/>
            <person name="Kyrpides N."/>
            <person name="Mavromatis K."/>
            <person name="Ivanova N."/>
            <person name="Zeytun A."/>
            <person name="Brettin T."/>
            <person name="Detter J.C."/>
            <person name="Tapia R."/>
            <person name="Han C."/>
            <person name="Land M."/>
            <person name="Hauser L."/>
            <person name="Markowitz V."/>
            <person name="Cheng J.-F."/>
            <person name="Hugenholtz P."/>
            <person name="Woyke T."/>
            <person name="Wu D."/>
            <person name="Spring S."/>
            <person name="Schroeder M."/>
            <person name="Brambilla E."/>
            <person name="Klenk H.-P."/>
            <person name="Eisen J.A."/>
        </authorList>
    </citation>
    <scope>NUCLEOTIDE SEQUENCE [LARGE SCALE GENOMIC DNA]</scope>
    <source>
        <strain evidence="2 3">DSM 5069</strain>
    </source>
</reference>
<evidence type="ECO:0000313" key="3">
    <source>
        <dbReference type="Proteomes" id="UP000006804"/>
    </source>
</evidence>
<proteinExistence type="predicted"/>
<dbReference type="HOGENOM" id="CLU_115699_1_0_0"/>
<dbReference type="CDD" id="cd10441">
    <property type="entry name" value="GIY-YIG_COG1833"/>
    <property type="match status" value="1"/>
</dbReference>
<dbReference type="AlphaFoldDB" id="F7YVY4"/>
<protein>
    <recommendedName>
        <fullName evidence="1">GIY-YIG domain-containing protein</fullName>
    </recommendedName>
</protein>
<dbReference type="Pfam" id="PF01986">
    <property type="entry name" value="DUF123"/>
    <property type="match status" value="1"/>
</dbReference>
<gene>
    <name evidence="2" type="ORF">Theth_1770</name>
</gene>
<dbReference type="EMBL" id="CP002351">
    <property type="protein sequence ID" value="AEH51813.1"/>
    <property type="molecule type" value="Genomic_DNA"/>
</dbReference>
<evidence type="ECO:0000259" key="1">
    <source>
        <dbReference type="SMART" id="SM00465"/>
    </source>
</evidence>
<name>F7YVY4_9THEM</name>
<organism evidence="2 3">
    <name type="scientific">Pseudothermotoga thermarum DSM 5069</name>
    <dbReference type="NCBI Taxonomy" id="688269"/>
    <lineage>
        <taxon>Bacteria</taxon>
        <taxon>Thermotogati</taxon>
        <taxon>Thermotogota</taxon>
        <taxon>Thermotogae</taxon>
        <taxon>Thermotogales</taxon>
        <taxon>Thermotogaceae</taxon>
        <taxon>Pseudothermotoga</taxon>
    </lineage>
</organism>
<dbReference type="PANTHER" id="PTHR37460:SF1">
    <property type="entry name" value="ENDONUCLEASE III"/>
    <property type="match status" value="1"/>
</dbReference>